<feature type="domain" description="C2H2-type" evidence="7">
    <location>
        <begin position="185"/>
        <end position="212"/>
    </location>
</feature>
<keyword evidence="9" id="KW-1185">Reference proteome</keyword>
<evidence type="ECO:0000256" key="2">
    <source>
        <dbReference type="ARBA" id="ARBA00022737"/>
    </source>
</evidence>
<dbReference type="EMBL" id="JAPWTJ010000845">
    <property type="protein sequence ID" value="KAJ8975308.1"/>
    <property type="molecule type" value="Genomic_DNA"/>
</dbReference>
<proteinExistence type="predicted"/>
<organism evidence="8 9">
    <name type="scientific">Molorchus minor</name>
    <dbReference type="NCBI Taxonomy" id="1323400"/>
    <lineage>
        <taxon>Eukaryota</taxon>
        <taxon>Metazoa</taxon>
        <taxon>Ecdysozoa</taxon>
        <taxon>Arthropoda</taxon>
        <taxon>Hexapoda</taxon>
        <taxon>Insecta</taxon>
        <taxon>Pterygota</taxon>
        <taxon>Neoptera</taxon>
        <taxon>Endopterygota</taxon>
        <taxon>Coleoptera</taxon>
        <taxon>Polyphaga</taxon>
        <taxon>Cucujiformia</taxon>
        <taxon>Chrysomeloidea</taxon>
        <taxon>Cerambycidae</taxon>
        <taxon>Lamiinae</taxon>
        <taxon>Monochamini</taxon>
        <taxon>Molorchus</taxon>
    </lineage>
</organism>
<evidence type="ECO:0000313" key="8">
    <source>
        <dbReference type="EMBL" id="KAJ8975308.1"/>
    </source>
</evidence>
<evidence type="ECO:0000256" key="3">
    <source>
        <dbReference type="ARBA" id="ARBA00022771"/>
    </source>
</evidence>
<feature type="region of interest" description="Disordered" evidence="6">
    <location>
        <begin position="308"/>
        <end position="338"/>
    </location>
</feature>
<dbReference type="InterPro" id="IPR013087">
    <property type="entry name" value="Znf_C2H2_type"/>
</dbReference>
<evidence type="ECO:0000313" key="9">
    <source>
        <dbReference type="Proteomes" id="UP001162164"/>
    </source>
</evidence>
<dbReference type="PANTHER" id="PTHR24379:SF121">
    <property type="entry name" value="C2H2-TYPE DOMAIN-CONTAINING PROTEIN"/>
    <property type="match status" value="1"/>
</dbReference>
<evidence type="ECO:0000256" key="1">
    <source>
        <dbReference type="ARBA" id="ARBA00022723"/>
    </source>
</evidence>
<gene>
    <name evidence="8" type="ORF">NQ317_014981</name>
</gene>
<dbReference type="SMART" id="SM00355">
    <property type="entry name" value="ZnF_C2H2"/>
    <property type="match status" value="4"/>
</dbReference>
<keyword evidence="1" id="KW-0479">Metal-binding</keyword>
<protein>
    <recommendedName>
        <fullName evidence="7">C2H2-type domain-containing protein</fullName>
    </recommendedName>
</protein>
<evidence type="ECO:0000256" key="6">
    <source>
        <dbReference type="SAM" id="MobiDB-lite"/>
    </source>
</evidence>
<feature type="compositionally biased region" description="Basic and acidic residues" evidence="6">
    <location>
        <begin position="308"/>
        <end position="324"/>
    </location>
</feature>
<name>A0ABQ9JCE1_9CUCU</name>
<dbReference type="PROSITE" id="PS50157">
    <property type="entry name" value="ZINC_FINGER_C2H2_2"/>
    <property type="match status" value="2"/>
</dbReference>
<dbReference type="Proteomes" id="UP001162164">
    <property type="component" value="Unassembled WGS sequence"/>
</dbReference>
<accession>A0ABQ9JCE1</accession>
<dbReference type="PROSITE" id="PS00028">
    <property type="entry name" value="ZINC_FINGER_C2H2_1"/>
    <property type="match status" value="2"/>
</dbReference>
<feature type="domain" description="C2H2-type" evidence="7">
    <location>
        <begin position="432"/>
        <end position="459"/>
    </location>
</feature>
<reference evidence="8" key="1">
    <citation type="journal article" date="2023" name="Insect Mol. Biol.">
        <title>Genome sequencing provides insights into the evolution of gene families encoding plant cell wall-degrading enzymes in longhorned beetles.</title>
        <authorList>
            <person name="Shin N.R."/>
            <person name="Okamura Y."/>
            <person name="Kirsch R."/>
            <person name="Pauchet Y."/>
        </authorList>
    </citation>
    <scope>NUCLEOTIDE SEQUENCE</scope>
    <source>
        <strain evidence="8">MMC_N1</strain>
    </source>
</reference>
<keyword evidence="4" id="KW-0862">Zinc</keyword>
<evidence type="ECO:0000259" key="7">
    <source>
        <dbReference type="PROSITE" id="PS50157"/>
    </source>
</evidence>
<sequence>MFDSSPVSPTQLNGIIKLSIISLTDVQNVAKCTNLCQLCVATFVTSVKINTTENINKGEEKTVYGAIANTVKGKVEESVTLIPLENVQKKSDVGGQGGSHVSPVKILSVINIGRNQKATSSEDKSCDKWVHQQLGKELSRPAGVSGHEIKFQPVVEEVTKQVDGENVEQYRTAAGSKRKRTDKIKTCPKCNKSIKDRKSFKEHVNIYCGSEPTVECPICLQKFYKPFIVIGHMRRDHGISPATAKRMFPKAVLLKLNIINHVACGINYILYKNLCSRRQNVGGEEFVFGFVFLGLKSCECKEMSKDISNKGDQNEAADKQKEKVVAAGRSLNSEDGEKVGTGCTQKKVKVTKVLIFESPQEEEIKKATSSEDKSCDKWIHQQPGRELPRPAEVSGHKIELQPVDEVMQPAGGGRVEQYGTSGSKRKRTDKIKTCPKCNKSIKDRKSFKEHVNIYCGSEPTVECPICLQKFYKPFIVIGHMRRDHGISPATAKRMFPKAVLLKLNIINNTENRILIAVSWMAALRLTLTIKYLIKLELSNLEYDVQSQFDRIV</sequence>
<dbReference type="Gene3D" id="3.30.160.60">
    <property type="entry name" value="Classic Zinc Finger"/>
    <property type="match status" value="2"/>
</dbReference>
<dbReference type="PANTHER" id="PTHR24379">
    <property type="entry name" value="KRAB AND ZINC FINGER DOMAIN-CONTAINING"/>
    <property type="match status" value="1"/>
</dbReference>
<keyword evidence="3 5" id="KW-0863">Zinc-finger</keyword>
<evidence type="ECO:0000256" key="4">
    <source>
        <dbReference type="ARBA" id="ARBA00022833"/>
    </source>
</evidence>
<evidence type="ECO:0000256" key="5">
    <source>
        <dbReference type="PROSITE-ProRule" id="PRU00042"/>
    </source>
</evidence>
<keyword evidence="2" id="KW-0677">Repeat</keyword>
<comment type="caution">
    <text evidence="8">The sequence shown here is derived from an EMBL/GenBank/DDBJ whole genome shotgun (WGS) entry which is preliminary data.</text>
</comment>